<dbReference type="Proteomes" id="UP001225605">
    <property type="component" value="Unassembled WGS sequence"/>
</dbReference>
<keyword evidence="5" id="KW-1185">Reference proteome</keyword>
<feature type="DNA-binding region" description="H-T-H motif" evidence="2">
    <location>
        <begin position="24"/>
        <end position="43"/>
    </location>
</feature>
<dbReference type="InterPro" id="IPR050109">
    <property type="entry name" value="HTH-type_TetR-like_transc_reg"/>
</dbReference>
<dbReference type="InterPro" id="IPR041583">
    <property type="entry name" value="TetR_C_31"/>
</dbReference>
<comment type="caution">
    <text evidence="4">The sequence shown here is derived from an EMBL/GenBank/DDBJ whole genome shotgun (WGS) entry which is preliminary data.</text>
</comment>
<dbReference type="InterPro" id="IPR036271">
    <property type="entry name" value="Tet_transcr_reg_TetR-rel_C_sf"/>
</dbReference>
<accession>A0ABU0X9J4</accession>
<dbReference type="SUPFAM" id="SSF48498">
    <property type="entry name" value="Tetracyclin repressor-like, C-terminal domain"/>
    <property type="match status" value="1"/>
</dbReference>
<dbReference type="InterPro" id="IPR001647">
    <property type="entry name" value="HTH_TetR"/>
</dbReference>
<proteinExistence type="predicted"/>
<evidence type="ECO:0000313" key="5">
    <source>
        <dbReference type="Proteomes" id="UP001225605"/>
    </source>
</evidence>
<sequence length="174" mass="18739">MTVKERLLHAARELIAEKGWGAVSTRVLAERAGVGPGVVHYHFDSLHDLLVRASVQALRTAVDGLTQVLDEVDDPQQALATLLAALDEHDEPQELFTETLLAATRDDGLRRAVADVLADFRRTLAAWLAAHDVPTPEATAAVLAAAVDGVLLHRTLTPDLTRGTVVPVLARVLR</sequence>
<keyword evidence="1 2" id="KW-0238">DNA-binding</keyword>
<dbReference type="Gene3D" id="1.10.357.10">
    <property type="entry name" value="Tetracycline Repressor, domain 2"/>
    <property type="match status" value="1"/>
</dbReference>
<evidence type="ECO:0000259" key="3">
    <source>
        <dbReference type="PROSITE" id="PS50977"/>
    </source>
</evidence>
<organism evidence="4 5">
    <name type="scientific">Saccharothrix yanglingensis</name>
    <dbReference type="NCBI Taxonomy" id="659496"/>
    <lineage>
        <taxon>Bacteria</taxon>
        <taxon>Bacillati</taxon>
        <taxon>Actinomycetota</taxon>
        <taxon>Actinomycetes</taxon>
        <taxon>Pseudonocardiales</taxon>
        <taxon>Pseudonocardiaceae</taxon>
        <taxon>Saccharothrix</taxon>
    </lineage>
</organism>
<dbReference type="SUPFAM" id="SSF46689">
    <property type="entry name" value="Homeodomain-like"/>
    <property type="match status" value="1"/>
</dbReference>
<dbReference type="Pfam" id="PF00440">
    <property type="entry name" value="TetR_N"/>
    <property type="match status" value="1"/>
</dbReference>
<reference evidence="4 5" key="1">
    <citation type="submission" date="2017-06" db="EMBL/GenBank/DDBJ databases">
        <title>Cultured bacterium strain Saccharothrix yanglingensis Hhs.015.</title>
        <authorList>
            <person name="Xia Y."/>
        </authorList>
    </citation>
    <scope>NUCLEOTIDE SEQUENCE [LARGE SCALE GENOMIC DNA]</scope>
    <source>
        <strain evidence="4 5">Hhs.015</strain>
    </source>
</reference>
<dbReference type="PROSITE" id="PS50977">
    <property type="entry name" value="HTH_TETR_2"/>
    <property type="match status" value="1"/>
</dbReference>
<feature type="domain" description="HTH tetR-type" evidence="3">
    <location>
        <begin position="1"/>
        <end position="61"/>
    </location>
</feature>
<dbReference type="InterPro" id="IPR009057">
    <property type="entry name" value="Homeodomain-like_sf"/>
</dbReference>
<dbReference type="PANTHER" id="PTHR30055">
    <property type="entry name" value="HTH-TYPE TRANSCRIPTIONAL REGULATOR RUTR"/>
    <property type="match status" value="1"/>
</dbReference>
<dbReference type="PRINTS" id="PR00455">
    <property type="entry name" value="HTHTETR"/>
</dbReference>
<dbReference type="Pfam" id="PF17940">
    <property type="entry name" value="TetR_C_31"/>
    <property type="match status" value="1"/>
</dbReference>
<protein>
    <submittedName>
        <fullName evidence="4">TetR family transcriptional regulator</fullName>
    </submittedName>
</protein>
<dbReference type="RefSeq" id="WP_306750474.1">
    <property type="nucleotide sequence ID" value="NZ_NSDM01000023.1"/>
</dbReference>
<name>A0ABU0X9J4_9PSEU</name>
<gene>
    <name evidence="4" type="ORF">CKY47_33670</name>
</gene>
<evidence type="ECO:0000256" key="1">
    <source>
        <dbReference type="ARBA" id="ARBA00023125"/>
    </source>
</evidence>
<evidence type="ECO:0000313" key="4">
    <source>
        <dbReference type="EMBL" id="MDQ2588810.1"/>
    </source>
</evidence>
<dbReference type="EMBL" id="NSDM01000023">
    <property type="protein sequence ID" value="MDQ2588810.1"/>
    <property type="molecule type" value="Genomic_DNA"/>
</dbReference>
<dbReference type="PANTHER" id="PTHR30055:SF219">
    <property type="entry name" value="TRANSCRIPTIONAL REGULATORY PROTEIN"/>
    <property type="match status" value="1"/>
</dbReference>
<evidence type="ECO:0000256" key="2">
    <source>
        <dbReference type="PROSITE-ProRule" id="PRU00335"/>
    </source>
</evidence>